<dbReference type="EMBL" id="OZ019899">
    <property type="protein sequence ID" value="CAK9231292.1"/>
    <property type="molecule type" value="Genomic_DNA"/>
</dbReference>
<keyword evidence="2" id="KW-1185">Reference proteome</keyword>
<gene>
    <name evidence="1" type="ORF">CSSPTR1EN2_LOCUS20471</name>
</gene>
<sequence length="103" mass="11684">MEKLAVRMSEDTGGASLTFIKWQLPQHWVWFHIGEDGRFAANRLVDSGAVWAASEGLPHKQAGSEERSKFKRKISDKLEECVQRMQGYCCGMHNILSNLTWGC</sequence>
<dbReference type="Proteomes" id="UP001497512">
    <property type="component" value="Chromosome 7"/>
</dbReference>
<proteinExistence type="predicted"/>
<protein>
    <submittedName>
        <fullName evidence="1">Uncharacterized protein</fullName>
    </submittedName>
</protein>
<accession>A0ABP0UVD2</accession>
<name>A0ABP0UVD2_9BRYO</name>
<organism evidence="1 2">
    <name type="scientific">Sphagnum troendelagicum</name>
    <dbReference type="NCBI Taxonomy" id="128251"/>
    <lineage>
        <taxon>Eukaryota</taxon>
        <taxon>Viridiplantae</taxon>
        <taxon>Streptophyta</taxon>
        <taxon>Embryophyta</taxon>
        <taxon>Bryophyta</taxon>
        <taxon>Sphagnophytina</taxon>
        <taxon>Sphagnopsida</taxon>
        <taxon>Sphagnales</taxon>
        <taxon>Sphagnaceae</taxon>
        <taxon>Sphagnum</taxon>
    </lineage>
</organism>
<evidence type="ECO:0000313" key="2">
    <source>
        <dbReference type="Proteomes" id="UP001497512"/>
    </source>
</evidence>
<reference evidence="1" key="1">
    <citation type="submission" date="2024-02" db="EMBL/GenBank/DDBJ databases">
        <authorList>
            <consortium name="ELIXIR-Norway"/>
            <consortium name="Elixir Norway"/>
        </authorList>
    </citation>
    <scope>NUCLEOTIDE SEQUENCE</scope>
</reference>
<evidence type="ECO:0000313" key="1">
    <source>
        <dbReference type="EMBL" id="CAK9231292.1"/>
    </source>
</evidence>